<protein>
    <recommendedName>
        <fullName evidence="5">Secreted protein</fullName>
    </recommendedName>
</protein>
<feature type="chain" id="PRO_5043473325" description="Secreted protein" evidence="2">
    <location>
        <begin position="23"/>
        <end position="129"/>
    </location>
</feature>
<evidence type="ECO:0000256" key="2">
    <source>
        <dbReference type="SAM" id="SignalP"/>
    </source>
</evidence>
<dbReference type="EMBL" id="JADWDJ010000020">
    <property type="protein sequence ID" value="KAG5264235.1"/>
    <property type="molecule type" value="Genomic_DNA"/>
</dbReference>
<evidence type="ECO:0000313" key="3">
    <source>
        <dbReference type="EMBL" id="KAG5264235.1"/>
    </source>
</evidence>
<sequence>MASQIVLKSLVLLAALAGAARAVCTCGGDAAAAFETFALLLGRTAPRRCVSLGRMLLLLGTARRPDQLPHSFQRRRRPSARIGYQHCSKKLSHGQRVLTAGQPLLADKPDGPGAGGTRGGARQSRTDSP</sequence>
<keyword evidence="4" id="KW-1185">Reference proteome</keyword>
<evidence type="ECO:0008006" key="5">
    <source>
        <dbReference type="Google" id="ProtNLM"/>
    </source>
</evidence>
<proteinExistence type="predicted"/>
<keyword evidence="2" id="KW-0732">Signal</keyword>
<accession>A0AAV6FNW6</accession>
<dbReference type="AlphaFoldDB" id="A0AAV6FNW6"/>
<evidence type="ECO:0000256" key="1">
    <source>
        <dbReference type="SAM" id="MobiDB-lite"/>
    </source>
</evidence>
<evidence type="ECO:0000313" key="4">
    <source>
        <dbReference type="Proteomes" id="UP000823561"/>
    </source>
</evidence>
<feature type="region of interest" description="Disordered" evidence="1">
    <location>
        <begin position="98"/>
        <end position="129"/>
    </location>
</feature>
<dbReference type="Proteomes" id="UP000823561">
    <property type="component" value="Chromosome 20"/>
</dbReference>
<comment type="caution">
    <text evidence="3">The sequence shown here is derived from an EMBL/GenBank/DDBJ whole genome shotgun (WGS) entry which is preliminary data.</text>
</comment>
<name>A0AAV6FNW6_9TELE</name>
<feature type="signal peptide" evidence="2">
    <location>
        <begin position="1"/>
        <end position="22"/>
    </location>
</feature>
<organism evidence="3 4">
    <name type="scientific">Alosa alosa</name>
    <name type="common">allis shad</name>
    <dbReference type="NCBI Taxonomy" id="278164"/>
    <lineage>
        <taxon>Eukaryota</taxon>
        <taxon>Metazoa</taxon>
        <taxon>Chordata</taxon>
        <taxon>Craniata</taxon>
        <taxon>Vertebrata</taxon>
        <taxon>Euteleostomi</taxon>
        <taxon>Actinopterygii</taxon>
        <taxon>Neopterygii</taxon>
        <taxon>Teleostei</taxon>
        <taxon>Clupei</taxon>
        <taxon>Clupeiformes</taxon>
        <taxon>Clupeoidei</taxon>
        <taxon>Clupeidae</taxon>
        <taxon>Alosa</taxon>
    </lineage>
</organism>
<gene>
    <name evidence="3" type="ORF">AALO_G00251450</name>
</gene>
<reference evidence="3" key="1">
    <citation type="submission" date="2020-10" db="EMBL/GenBank/DDBJ databases">
        <title>Chromosome-scale genome assembly of the Allis shad, Alosa alosa.</title>
        <authorList>
            <person name="Margot Z."/>
            <person name="Christophe K."/>
            <person name="Cabau C."/>
            <person name="Louis A."/>
            <person name="Berthelot C."/>
            <person name="Parey E."/>
            <person name="Roest Crollius H."/>
            <person name="Montfort J."/>
            <person name="Robinson-Rechavi M."/>
            <person name="Bucao C."/>
            <person name="Bouchez O."/>
            <person name="Gislard M."/>
            <person name="Lluch J."/>
            <person name="Milhes M."/>
            <person name="Lampietro C."/>
            <person name="Lopez Roques C."/>
            <person name="Donnadieu C."/>
            <person name="Braasch I."/>
            <person name="Desvignes T."/>
            <person name="Postlethwait J."/>
            <person name="Bobe J."/>
            <person name="Guiguen Y."/>
        </authorList>
    </citation>
    <scope>NUCLEOTIDE SEQUENCE</scope>
    <source>
        <strain evidence="3">M-15738</strain>
        <tissue evidence="3">Blood</tissue>
    </source>
</reference>